<organism evidence="3 4">
    <name type="scientific">Podila minutissima</name>
    <dbReference type="NCBI Taxonomy" id="64525"/>
    <lineage>
        <taxon>Eukaryota</taxon>
        <taxon>Fungi</taxon>
        <taxon>Fungi incertae sedis</taxon>
        <taxon>Mucoromycota</taxon>
        <taxon>Mortierellomycotina</taxon>
        <taxon>Mortierellomycetes</taxon>
        <taxon>Mortierellales</taxon>
        <taxon>Mortierellaceae</taxon>
        <taxon>Podila</taxon>
    </lineage>
</organism>
<dbReference type="InterPro" id="IPR029044">
    <property type="entry name" value="Nucleotide-diphossugar_trans"/>
</dbReference>
<reference evidence="3" key="1">
    <citation type="journal article" date="2020" name="Fungal Divers.">
        <title>Resolving the Mortierellaceae phylogeny through synthesis of multi-gene phylogenetics and phylogenomics.</title>
        <authorList>
            <person name="Vandepol N."/>
            <person name="Liber J."/>
            <person name="Desiro A."/>
            <person name="Na H."/>
            <person name="Kennedy M."/>
            <person name="Barry K."/>
            <person name="Grigoriev I.V."/>
            <person name="Miller A.N."/>
            <person name="O'Donnell K."/>
            <person name="Stajich J.E."/>
            <person name="Bonito G."/>
        </authorList>
    </citation>
    <scope>NUCLEOTIDE SEQUENCE</scope>
    <source>
        <strain evidence="3">NVP1</strain>
    </source>
</reference>
<dbReference type="EMBL" id="JAAAUY010000706">
    <property type="protein sequence ID" value="KAF9327054.1"/>
    <property type="molecule type" value="Genomic_DNA"/>
</dbReference>
<protein>
    <recommendedName>
        <fullName evidence="5">Glycosyltransferase</fullName>
    </recommendedName>
</protein>
<proteinExistence type="inferred from homology"/>
<sequence>MVTDRDAASSTAFENDDTFTTYTQWIEHNNNKNTPGQQRQQQAQGQQQPVFMERPLNGWVINLTSMNEPCNRLIHSSAHCLKFLTQEHEYLIPATPEQKATAADAPIMDFHIFWRGPISDKLSLSAHSFIFTQPLERSHLHLWIDSADLPNGEPEDYTQNQFSAPLVSPPLNKHISIHVWDQAAELKYSYPEDDDNTDGDDETELKVLKQKKAPVKPVALSDEARFLILNRNGGIYLDADVLLLKDMSPFYDSGLEFAYEWSRTRMYNTAILRLYKESTVARRILDGARAREKEIMARKLQILKQEAEEGQEQRLVKRGEMRPDEIYHPARLRKYLRPQDGRIEGNGLIMMSPAVFDPNWLRVDHAEAKSADAEKMVEDLKSFPDAFSIEEAVCPFQKQQQEAPQFTAGPEVFFQGAYAYHWHNNWATPIEPKSWMGHMRQAYDDFVAGRRPNLYGEML</sequence>
<evidence type="ECO:0000313" key="3">
    <source>
        <dbReference type="EMBL" id="KAF9327054.1"/>
    </source>
</evidence>
<dbReference type="Proteomes" id="UP000696485">
    <property type="component" value="Unassembled WGS sequence"/>
</dbReference>
<gene>
    <name evidence="3" type="ORF">BG006_009604</name>
</gene>
<feature type="region of interest" description="Disordered" evidence="2">
    <location>
        <begin position="28"/>
        <end position="47"/>
    </location>
</feature>
<dbReference type="Pfam" id="PF04488">
    <property type="entry name" value="Gly_transf_sug"/>
    <property type="match status" value="1"/>
</dbReference>
<dbReference type="AlphaFoldDB" id="A0A9P5SGX8"/>
<comment type="similarity">
    <text evidence="1">Belongs to the glycosyltransferase 32 family.</text>
</comment>
<dbReference type="InterPro" id="IPR007577">
    <property type="entry name" value="GlycoTrfase_DXD_sugar-bd_CS"/>
</dbReference>
<dbReference type="Gene3D" id="3.90.550.20">
    <property type="match status" value="1"/>
</dbReference>
<comment type="caution">
    <text evidence="3">The sequence shown here is derived from an EMBL/GenBank/DDBJ whole genome shotgun (WGS) entry which is preliminary data.</text>
</comment>
<evidence type="ECO:0000256" key="1">
    <source>
        <dbReference type="ARBA" id="ARBA00009003"/>
    </source>
</evidence>
<feature type="compositionally biased region" description="Low complexity" evidence="2">
    <location>
        <begin position="36"/>
        <end position="47"/>
    </location>
</feature>
<evidence type="ECO:0000313" key="4">
    <source>
        <dbReference type="Proteomes" id="UP000696485"/>
    </source>
</evidence>
<accession>A0A9P5SGX8</accession>
<dbReference type="SUPFAM" id="SSF53448">
    <property type="entry name" value="Nucleotide-diphospho-sugar transferases"/>
    <property type="match status" value="1"/>
</dbReference>
<keyword evidence="4" id="KW-1185">Reference proteome</keyword>
<name>A0A9P5SGX8_9FUNG</name>
<evidence type="ECO:0000256" key="2">
    <source>
        <dbReference type="SAM" id="MobiDB-lite"/>
    </source>
</evidence>
<evidence type="ECO:0008006" key="5">
    <source>
        <dbReference type="Google" id="ProtNLM"/>
    </source>
</evidence>